<evidence type="ECO:0000313" key="1">
    <source>
        <dbReference type="EMBL" id="OGF35952.1"/>
    </source>
</evidence>
<evidence type="ECO:0000313" key="2">
    <source>
        <dbReference type="Proteomes" id="UP000178656"/>
    </source>
</evidence>
<accession>A0A1F5TAF5</accession>
<dbReference type="AlphaFoldDB" id="A0A1F5TAF5"/>
<comment type="caution">
    <text evidence="1">The sequence shown here is derived from an EMBL/GenBank/DDBJ whole genome shotgun (WGS) entry which is preliminary data.</text>
</comment>
<organism evidence="1 2">
    <name type="scientific">Candidatus Falkowbacteria bacterium RIFOXYC2_FULL_48_21</name>
    <dbReference type="NCBI Taxonomy" id="1798005"/>
    <lineage>
        <taxon>Bacteria</taxon>
        <taxon>Candidatus Falkowiibacteriota</taxon>
    </lineage>
</organism>
<dbReference type="EMBL" id="MFGM01000041">
    <property type="protein sequence ID" value="OGF35952.1"/>
    <property type="molecule type" value="Genomic_DNA"/>
</dbReference>
<protein>
    <submittedName>
        <fullName evidence="1">Uncharacterized protein</fullName>
    </submittedName>
</protein>
<name>A0A1F5TAF5_9BACT</name>
<gene>
    <name evidence="1" type="ORF">A2482_03375</name>
</gene>
<reference evidence="1 2" key="1">
    <citation type="journal article" date="2016" name="Nat. Commun.">
        <title>Thousands of microbial genomes shed light on interconnected biogeochemical processes in an aquifer system.</title>
        <authorList>
            <person name="Anantharaman K."/>
            <person name="Brown C.T."/>
            <person name="Hug L.A."/>
            <person name="Sharon I."/>
            <person name="Castelle C.J."/>
            <person name="Probst A.J."/>
            <person name="Thomas B.C."/>
            <person name="Singh A."/>
            <person name="Wilkins M.J."/>
            <person name="Karaoz U."/>
            <person name="Brodie E.L."/>
            <person name="Williams K.H."/>
            <person name="Hubbard S.S."/>
            <person name="Banfield J.F."/>
        </authorList>
    </citation>
    <scope>NUCLEOTIDE SEQUENCE [LARGE SCALE GENOMIC DNA]</scope>
</reference>
<sequence>MNEKAGKLMAELLAKYARLENARNLLFEIIQTTESPDCAPNLDRLNIAEEQTPGVVADIIHAYILASPQLMPDRIQYAYDCCQIKASERWSLKKENAIAFGVLLGIFDALADIDAATYLYNLGEGDTTEADEKFTDEIVSRFSGLIGQLVTNPLDLISSPRRGASYGDYRSLQLAGQSIQQSDSANFFASFTERFETNVKRAMGQIIKLDTDGFFRSLDALSPHDIDASVKQPFLVDMILRNIGYALLKEVDGLAIAMAGRQAIREKRASA</sequence>
<proteinExistence type="predicted"/>
<dbReference type="Proteomes" id="UP000178656">
    <property type="component" value="Unassembled WGS sequence"/>
</dbReference>